<protein>
    <submittedName>
        <fullName evidence="1">Uncharacterized protein</fullName>
    </submittedName>
</protein>
<sequence>MNIVKCVCCVEYRNQYTSGETVEAEEDGEHPWKISASTNSLAQGETPELIATSTLISGKQISTNRFLK</sequence>
<reference evidence="1" key="1">
    <citation type="submission" date="2023-08" db="EMBL/GenBank/DDBJ databases">
        <authorList>
            <person name="Alioto T."/>
            <person name="Alioto T."/>
            <person name="Gomez Garrido J."/>
        </authorList>
    </citation>
    <scope>NUCLEOTIDE SEQUENCE</scope>
</reference>
<evidence type="ECO:0000313" key="1">
    <source>
        <dbReference type="EMBL" id="CAI9715282.1"/>
    </source>
</evidence>
<gene>
    <name evidence="1" type="ORF">OCTVUL_1B003933</name>
</gene>
<organism evidence="1 2">
    <name type="scientific">Octopus vulgaris</name>
    <name type="common">Common octopus</name>
    <dbReference type="NCBI Taxonomy" id="6645"/>
    <lineage>
        <taxon>Eukaryota</taxon>
        <taxon>Metazoa</taxon>
        <taxon>Spiralia</taxon>
        <taxon>Lophotrochozoa</taxon>
        <taxon>Mollusca</taxon>
        <taxon>Cephalopoda</taxon>
        <taxon>Coleoidea</taxon>
        <taxon>Octopodiformes</taxon>
        <taxon>Octopoda</taxon>
        <taxon>Incirrata</taxon>
        <taxon>Octopodidae</taxon>
        <taxon>Octopus</taxon>
    </lineage>
</organism>
<evidence type="ECO:0000313" key="2">
    <source>
        <dbReference type="Proteomes" id="UP001162480"/>
    </source>
</evidence>
<name>A0AA36EW75_OCTVU</name>
<dbReference type="EMBL" id="OX597814">
    <property type="protein sequence ID" value="CAI9715282.1"/>
    <property type="molecule type" value="Genomic_DNA"/>
</dbReference>
<accession>A0AA36EW75</accession>
<proteinExistence type="predicted"/>
<dbReference type="AlphaFoldDB" id="A0AA36EW75"/>
<keyword evidence="2" id="KW-1185">Reference proteome</keyword>
<dbReference type="Proteomes" id="UP001162480">
    <property type="component" value="Chromosome 1"/>
</dbReference>